<dbReference type="RefSeq" id="WP_132795795.1">
    <property type="nucleotide sequence ID" value="NZ_SLXM01000011.1"/>
</dbReference>
<dbReference type="InterPro" id="IPR011051">
    <property type="entry name" value="RmlC_Cupin_sf"/>
</dbReference>
<dbReference type="InterPro" id="IPR051804">
    <property type="entry name" value="Carb_Metab_Reg_Kinase/Isom"/>
</dbReference>
<organism evidence="9 10">
    <name type="scientific">Tenacibaculum skagerrakense</name>
    <dbReference type="NCBI Taxonomy" id="186571"/>
    <lineage>
        <taxon>Bacteria</taxon>
        <taxon>Pseudomonadati</taxon>
        <taxon>Bacteroidota</taxon>
        <taxon>Flavobacteriia</taxon>
        <taxon>Flavobacteriales</taxon>
        <taxon>Flavobacteriaceae</taxon>
        <taxon>Tenacibaculum</taxon>
    </lineage>
</organism>
<keyword evidence="1 5" id="KW-0479">Metal-binding</keyword>
<dbReference type="InterPro" id="IPR014628">
    <property type="entry name" value="Man6P_isomerase_Firm_short"/>
</dbReference>
<evidence type="ECO:0000256" key="5">
    <source>
        <dbReference type="PIRSR" id="PIRSR036894-1"/>
    </source>
</evidence>
<dbReference type="Proteomes" id="UP000294564">
    <property type="component" value="Unassembled WGS sequence"/>
</dbReference>
<feature type="binding site" evidence="5">
    <location>
        <position position="180"/>
    </location>
    <ligand>
        <name>Zn(2+)</name>
        <dbReference type="ChEBI" id="CHEBI:29105"/>
    </ligand>
</feature>
<evidence type="ECO:0000259" key="7">
    <source>
        <dbReference type="Pfam" id="PF20511"/>
    </source>
</evidence>
<evidence type="ECO:0000256" key="2">
    <source>
        <dbReference type="ARBA" id="ARBA00022833"/>
    </source>
</evidence>
<reference evidence="9 10" key="1">
    <citation type="submission" date="2019-03" db="EMBL/GenBank/DDBJ databases">
        <title>Genomic Encyclopedia of Type Strains, Phase IV (KMG-IV): sequencing the most valuable type-strain genomes for metagenomic binning, comparative biology and taxonomic classification.</title>
        <authorList>
            <person name="Goeker M."/>
        </authorList>
    </citation>
    <scope>NUCLEOTIDE SEQUENCE [LARGE SCALE GENOMIC DNA]</scope>
    <source>
        <strain evidence="9 10">DSM 14836</strain>
    </source>
</reference>
<dbReference type="GO" id="GO:0005975">
    <property type="term" value="P:carbohydrate metabolic process"/>
    <property type="evidence" value="ECO:0007669"/>
    <property type="project" value="InterPro"/>
</dbReference>
<evidence type="ECO:0000313" key="9">
    <source>
        <dbReference type="EMBL" id="TCP22592.1"/>
    </source>
</evidence>
<proteinExistence type="predicted"/>
<evidence type="ECO:0000256" key="4">
    <source>
        <dbReference type="ARBA" id="ARBA00030762"/>
    </source>
</evidence>
<dbReference type="GO" id="GO:0004476">
    <property type="term" value="F:mannose-6-phosphate isomerase activity"/>
    <property type="evidence" value="ECO:0007669"/>
    <property type="project" value="InterPro"/>
</dbReference>
<feature type="domain" description="Phosphomannose isomerase type I catalytic" evidence="7">
    <location>
        <begin position="8"/>
        <end position="116"/>
    </location>
</feature>
<sequence>MQKLNQFLKFEPILKEKIWGGEKLATLLKKQTNKKNIGESWEVSDVEGDTSEVVNGDCKGKNLKELIAEFKGDLVGEKVFKSFGTKFPLLIKFIDAKEALSIQLHPNDELAMKRHNSFGKTEMWYIMQADDKANLIVGFQKDSNKEEYLHHLENKSLLEILNVDEVSKGDVYFIPTGRVHAIGAGVLLAEIQQTSDITYRVYDWDRQDDQGNYRDLHTDLALDAIDYKAEKKYTTSYSKQENKSSEIVSCPYFTTNVLPVNGKIALNHNDKDSFVIYMCVEGEVTLSNEFTTETIALGETILIPASIKEFSITSSVKSELLEVYIQ</sequence>
<comment type="caution">
    <text evidence="9">The sequence shown here is derived from an EMBL/GenBank/DDBJ whole genome shotgun (WGS) entry which is preliminary data.</text>
</comment>
<keyword evidence="2 5" id="KW-0862">Zinc</keyword>
<evidence type="ECO:0000259" key="8">
    <source>
        <dbReference type="Pfam" id="PF21621"/>
    </source>
</evidence>
<gene>
    <name evidence="9" type="ORF">EV195_11120</name>
</gene>
<dbReference type="PIRSF" id="PIRSF036894">
    <property type="entry name" value="PMI_Firm_short"/>
    <property type="match status" value="1"/>
</dbReference>
<feature type="binding site" evidence="5">
    <location>
        <position position="105"/>
    </location>
    <ligand>
        <name>Zn(2+)</name>
        <dbReference type="ChEBI" id="CHEBI:29105"/>
    </ligand>
</feature>
<dbReference type="InterPro" id="IPR049071">
    <property type="entry name" value="MPI_cupin_dom"/>
</dbReference>
<evidence type="ECO:0000313" key="10">
    <source>
        <dbReference type="Proteomes" id="UP000294564"/>
    </source>
</evidence>
<dbReference type="PANTHER" id="PTHR42742">
    <property type="entry name" value="TRANSCRIPTIONAL REPRESSOR MPRA"/>
    <property type="match status" value="1"/>
</dbReference>
<dbReference type="GO" id="GO:0008270">
    <property type="term" value="F:zinc ion binding"/>
    <property type="evidence" value="ECO:0007669"/>
    <property type="project" value="InterPro"/>
</dbReference>
<evidence type="ECO:0000256" key="3">
    <source>
        <dbReference type="ARBA" id="ARBA00029741"/>
    </source>
</evidence>
<dbReference type="PANTHER" id="PTHR42742:SF3">
    <property type="entry name" value="FRUCTOKINASE"/>
    <property type="match status" value="1"/>
</dbReference>
<evidence type="ECO:0000256" key="6">
    <source>
        <dbReference type="PIRSR" id="PIRSR036894-2"/>
    </source>
</evidence>
<dbReference type="AlphaFoldDB" id="A0A4R2NM71"/>
<comment type="cofactor">
    <cofactor evidence="5">
        <name>Zn(2+)</name>
        <dbReference type="ChEBI" id="CHEBI:29105"/>
    </cofactor>
    <text evidence="5">Binds 1 zinc ion per subunit.</text>
</comment>
<dbReference type="Pfam" id="PF21621">
    <property type="entry name" value="MPI_cupin_dom"/>
    <property type="match status" value="1"/>
</dbReference>
<feature type="active site" evidence="6">
    <location>
        <position position="200"/>
    </location>
</feature>
<dbReference type="EMBL" id="SLXM01000011">
    <property type="protein sequence ID" value="TCP22592.1"/>
    <property type="molecule type" value="Genomic_DNA"/>
</dbReference>
<dbReference type="Pfam" id="PF20511">
    <property type="entry name" value="PMI_typeI_cat"/>
    <property type="match status" value="1"/>
</dbReference>
<keyword evidence="9" id="KW-0413">Isomerase</keyword>
<feature type="domain" description="Mannose-6-phosphate isomerase cupin" evidence="8">
    <location>
        <begin position="247"/>
        <end position="316"/>
    </location>
</feature>
<name>A0A4R2NM71_9FLAO</name>
<dbReference type="CDD" id="cd07010">
    <property type="entry name" value="cupin_PMI_type_I_N_bac"/>
    <property type="match status" value="1"/>
</dbReference>
<dbReference type="Gene3D" id="2.60.120.10">
    <property type="entry name" value="Jelly Rolls"/>
    <property type="match status" value="2"/>
</dbReference>
<protein>
    <recommendedName>
        <fullName evidence="3">Phosphohexomutase</fullName>
    </recommendedName>
    <alternativeName>
        <fullName evidence="4">Phosphomannose isomerase</fullName>
    </alternativeName>
</protein>
<accession>A0A4R2NM71</accession>
<dbReference type="InterPro" id="IPR046457">
    <property type="entry name" value="PMI_typeI_cat"/>
</dbReference>
<dbReference type="InterPro" id="IPR014710">
    <property type="entry name" value="RmlC-like_jellyroll"/>
</dbReference>
<evidence type="ECO:0000256" key="1">
    <source>
        <dbReference type="ARBA" id="ARBA00022723"/>
    </source>
</evidence>
<dbReference type="OrthoDB" id="9808275at2"/>
<feature type="binding site" evidence="5">
    <location>
        <position position="122"/>
    </location>
    <ligand>
        <name>Zn(2+)</name>
        <dbReference type="ChEBI" id="CHEBI:29105"/>
    </ligand>
</feature>
<dbReference type="SUPFAM" id="SSF51182">
    <property type="entry name" value="RmlC-like cupins"/>
    <property type="match status" value="1"/>
</dbReference>
<keyword evidence="10" id="KW-1185">Reference proteome</keyword>